<accession>A0ABD3Q7R5</accession>
<feature type="signal peptide" evidence="1">
    <location>
        <begin position="1"/>
        <end position="20"/>
    </location>
</feature>
<protein>
    <recommendedName>
        <fullName evidence="4">Secreted protein</fullName>
    </recommendedName>
</protein>
<organism evidence="2 3">
    <name type="scientific">Cyclotella atomus</name>
    <dbReference type="NCBI Taxonomy" id="382360"/>
    <lineage>
        <taxon>Eukaryota</taxon>
        <taxon>Sar</taxon>
        <taxon>Stramenopiles</taxon>
        <taxon>Ochrophyta</taxon>
        <taxon>Bacillariophyta</taxon>
        <taxon>Coscinodiscophyceae</taxon>
        <taxon>Thalassiosirophycidae</taxon>
        <taxon>Stephanodiscales</taxon>
        <taxon>Stephanodiscaceae</taxon>
        <taxon>Cyclotella</taxon>
    </lineage>
</organism>
<evidence type="ECO:0000313" key="2">
    <source>
        <dbReference type="EMBL" id="KAL3796102.1"/>
    </source>
</evidence>
<sequence>MPNIIHPIQFLVAVFAGAKAQCGPAVSFLAKEKELFQDLNITPEQHCSQFQSKHICKSDEYELCNWCHVHKDTSDSEDKSVRCVPASYHWFHCERAIAPPRERIEHKFDWGKKKKVDGDRIPQDGTKEEL</sequence>
<dbReference type="AlphaFoldDB" id="A0ABD3Q7R5"/>
<evidence type="ECO:0000256" key="1">
    <source>
        <dbReference type="SAM" id="SignalP"/>
    </source>
</evidence>
<name>A0ABD3Q7R5_9STRA</name>
<proteinExistence type="predicted"/>
<dbReference type="Proteomes" id="UP001530400">
    <property type="component" value="Unassembled WGS sequence"/>
</dbReference>
<keyword evidence="1" id="KW-0732">Signal</keyword>
<dbReference type="EMBL" id="JALLPJ020000301">
    <property type="protein sequence ID" value="KAL3796102.1"/>
    <property type="molecule type" value="Genomic_DNA"/>
</dbReference>
<keyword evidence="3" id="KW-1185">Reference proteome</keyword>
<feature type="chain" id="PRO_5044771455" description="Secreted protein" evidence="1">
    <location>
        <begin position="21"/>
        <end position="130"/>
    </location>
</feature>
<gene>
    <name evidence="2" type="ORF">ACHAWO_003258</name>
</gene>
<evidence type="ECO:0008006" key="4">
    <source>
        <dbReference type="Google" id="ProtNLM"/>
    </source>
</evidence>
<reference evidence="2 3" key="1">
    <citation type="submission" date="2024-10" db="EMBL/GenBank/DDBJ databases">
        <title>Updated reference genomes for cyclostephanoid diatoms.</title>
        <authorList>
            <person name="Roberts W.R."/>
            <person name="Alverson A.J."/>
        </authorList>
    </citation>
    <scope>NUCLEOTIDE SEQUENCE [LARGE SCALE GENOMIC DNA]</scope>
    <source>
        <strain evidence="2 3">AJA010-31</strain>
    </source>
</reference>
<comment type="caution">
    <text evidence="2">The sequence shown here is derived from an EMBL/GenBank/DDBJ whole genome shotgun (WGS) entry which is preliminary data.</text>
</comment>
<evidence type="ECO:0000313" key="3">
    <source>
        <dbReference type="Proteomes" id="UP001530400"/>
    </source>
</evidence>